<feature type="compositionally biased region" description="Polar residues" evidence="2">
    <location>
        <begin position="249"/>
        <end position="262"/>
    </location>
</feature>
<organism evidence="3 4">
    <name type="scientific">Carnegiea gigantea</name>
    <dbReference type="NCBI Taxonomy" id="171969"/>
    <lineage>
        <taxon>Eukaryota</taxon>
        <taxon>Viridiplantae</taxon>
        <taxon>Streptophyta</taxon>
        <taxon>Embryophyta</taxon>
        <taxon>Tracheophyta</taxon>
        <taxon>Spermatophyta</taxon>
        <taxon>Magnoliopsida</taxon>
        <taxon>eudicotyledons</taxon>
        <taxon>Gunneridae</taxon>
        <taxon>Pentapetalae</taxon>
        <taxon>Caryophyllales</taxon>
        <taxon>Cactineae</taxon>
        <taxon>Cactaceae</taxon>
        <taxon>Cactoideae</taxon>
        <taxon>Echinocereeae</taxon>
        <taxon>Carnegiea</taxon>
    </lineage>
</organism>
<dbReference type="GO" id="GO:0005730">
    <property type="term" value="C:nucleolus"/>
    <property type="evidence" value="ECO:0007669"/>
    <property type="project" value="TreeGrafter"/>
</dbReference>
<feature type="region of interest" description="Disordered" evidence="2">
    <location>
        <begin position="79"/>
        <end position="108"/>
    </location>
</feature>
<feature type="compositionally biased region" description="Basic and acidic residues" evidence="2">
    <location>
        <begin position="327"/>
        <end position="349"/>
    </location>
</feature>
<evidence type="ECO:0008006" key="5">
    <source>
        <dbReference type="Google" id="ProtNLM"/>
    </source>
</evidence>
<proteinExistence type="predicted"/>
<feature type="compositionally biased region" description="Polar residues" evidence="2">
    <location>
        <begin position="218"/>
        <end position="230"/>
    </location>
</feature>
<feature type="compositionally biased region" description="Basic and acidic residues" evidence="2">
    <location>
        <begin position="278"/>
        <end position="287"/>
    </location>
</feature>
<dbReference type="PANTHER" id="PTHR22691:SF8">
    <property type="entry name" value="PROTEIN SPT2 HOMOLOG"/>
    <property type="match status" value="1"/>
</dbReference>
<feature type="compositionally biased region" description="Polar residues" evidence="2">
    <location>
        <begin position="145"/>
        <end position="154"/>
    </location>
</feature>
<sequence>MLLSRSRNMRGNGRVDEDLDEYEDECGDEYGDVGADEYEDDEEEEEEEEVQEDEPLSEEAMKYLDLRQRLKERMRSKLRKENGVRLNNSKDQLRAAPLEKFGSFFGPSKPVIADRVIQESRSLLETQHLAAKASTSQSDLKKAPLSSSSGTKNGVINKPPPPPVKSKAQIIKATRDYSFLLSDDAEPPKSSKDPGPSKKLVPKPGSVFADLEDARSAQVPTKSSHPSSQAGGKRINGHEQRNGHDPRKQSSGVAHSRPQNLAPQKLNSSNNKGSLSSDSRKQVDLRKQPQPNKHLGTSNGNGPARPTGPIKPAAARVLPPKRPLPPSERRASVASVEKRLPVGSTERKLPGASSGNKTPAASKNSSVNGQRMPIAKSPASASNNRLEQKSNIQRNNEGKILKKVNAADPRNQLVRPQKQDPYRASSQKDAYIKKPKPAGQSSLQRPGPSSKEQYNKKRRAEDAFSDEEGFDFRSEIRKMFGARIAKKEDDEELIKIMEEERQERLRKQAKLRKMSQRR</sequence>
<feature type="compositionally biased region" description="Polar residues" evidence="2">
    <location>
        <begin position="379"/>
        <end position="395"/>
    </location>
</feature>
<dbReference type="Proteomes" id="UP001153076">
    <property type="component" value="Unassembled WGS sequence"/>
</dbReference>
<keyword evidence="4" id="KW-1185">Reference proteome</keyword>
<dbReference type="PANTHER" id="PTHR22691">
    <property type="entry name" value="YEAST SPT2-RELATED"/>
    <property type="match status" value="1"/>
</dbReference>
<evidence type="ECO:0000313" key="4">
    <source>
        <dbReference type="Proteomes" id="UP001153076"/>
    </source>
</evidence>
<gene>
    <name evidence="3" type="ORF">Cgig2_014303</name>
</gene>
<dbReference type="AlphaFoldDB" id="A0A9Q1JW64"/>
<feature type="region of interest" description="Disordered" evidence="2">
    <location>
        <begin position="128"/>
        <end position="468"/>
    </location>
</feature>
<feature type="compositionally biased region" description="Acidic residues" evidence="2">
    <location>
        <begin position="17"/>
        <end position="57"/>
    </location>
</feature>
<comment type="caution">
    <text evidence="3">The sequence shown here is derived from an EMBL/GenBank/DDBJ whole genome shotgun (WGS) entry which is preliminary data.</text>
</comment>
<evidence type="ECO:0000313" key="3">
    <source>
        <dbReference type="EMBL" id="KAJ8432142.1"/>
    </source>
</evidence>
<name>A0A9Q1JW64_9CARY</name>
<evidence type="ECO:0000256" key="2">
    <source>
        <dbReference type="SAM" id="MobiDB-lite"/>
    </source>
</evidence>
<feature type="compositionally biased region" description="Polar residues" evidence="2">
    <location>
        <begin position="289"/>
        <end position="301"/>
    </location>
</feature>
<dbReference type="GO" id="GO:0042393">
    <property type="term" value="F:histone binding"/>
    <property type="evidence" value="ECO:0007669"/>
    <property type="project" value="TreeGrafter"/>
</dbReference>
<dbReference type="GO" id="GO:0006360">
    <property type="term" value="P:transcription by RNA polymerase I"/>
    <property type="evidence" value="ECO:0007669"/>
    <property type="project" value="TreeGrafter"/>
</dbReference>
<keyword evidence="1" id="KW-0175">Coiled coil</keyword>
<reference evidence="3" key="1">
    <citation type="submission" date="2022-04" db="EMBL/GenBank/DDBJ databases">
        <title>Carnegiea gigantea Genome sequencing and assembly v2.</title>
        <authorList>
            <person name="Copetti D."/>
            <person name="Sanderson M.J."/>
            <person name="Burquez A."/>
            <person name="Wojciechowski M.F."/>
        </authorList>
    </citation>
    <scope>NUCLEOTIDE SEQUENCE</scope>
    <source>
        <strain evidence="3">SGP5-SGP5p</strain>
        <tissue evidence="3">Aerial part</tissue>
    </source>
</reference>
<feature type="compositionally biased region" description="Basic and acidic residues" evidence="2">
    <location>
        <begin position="453"/>
        <end position="462"/>
    </location>
</feature>
<dbReference type="OrthoDB" id="6259853at2759"/>
<dbReference type="GO" id="GO:0003677">
    <property type="term" value="F:DNA binding"/>
    <property type="evidence" value="ECO:0007669"/>
    <property type="project" value="TreeGrafter"/>
</dbReference>
<accession>A0A9Q1JW64</accession>
<feature type="region of interest" description="Disordered" evidence="2">
    <location>
        <begin position="1"/>
        <end position="60"/>
    </location>
</feature>
<feature type="compositionally biased region" description="Polar residues" evidence="2">
    <location>
        <begin position="353"/>
        <end position="369"/>
    </location>
</feature>
<feature type="compositionally biased region" description="Basic and acidic residues" evidence="2">
    <location>
        <begin position="236"/>
        <end position="248"/>
    </location>
</feature>
<feature type="compositionally biased region" description="Basic and acidic residues" evidence="2">
    <location>
        <begin position="186"/>
        <end position="196"/>
    </location>
</feature>
<evidence type="ECO:0000256" key="1">
    <source>
        <dbReference type="ARBA" id="ARBA00023054"/>
    </source>
</evidence>
<dbReference type="EMBL" id="JAKOGI010000631">
    <property type="protein sequence ID" value="KAJ8432142.1"/>
    <property type="molecule type" value="Genomic_DNA"/>
</dbReference>
<feature type="compositionally biased region" description="Low complexity" evidence="2">
    <location>
        <begin position="265"/>
        <end position="277"/>
    </location>
</feature>
<protein>
    <recommendedName>
        <fullName evidence="5">Protein SPT2 homolog</fullName>
    </recommendedName>
</protein>
<dbReference type="GO" id="GO:0006334">
    <property type="term" value="P:nucleosome assembly"/>
    <property type="evidence" value="ECO:0007669"/>
    <property type="project" value="TreeGrafter"/>
</dbReference>